<reference evidence="4" key="2">
    <citation type="journal article" date="2021" name="PeerJ">
        <title>Extensive microbial diversity within the chicken gut microbiome revealed by metagenomics and culture.</title>
        <authorList>
            <person name="Gilroy R."/>
            <person name="Ravi A."/>
            <person name="Getino M."/>
            <person name="Pursley I."/>
            <person name="Horton D.L."/>
            <person name="Alikhan N.F."/>
            <person name="Baker D."/>
            <person name="Gharbi K."/>
            <person name="Hall N."/>
            <person name="Watson M."/>
            <person name="Adriaenssens E.M."/>
            <person name="Foster-Nyarko E."/>
            <person name="Jarju S."/>
            <person name="Secka A."/>
            <person name="Antonio M."/>
            <person name="Oren A."/>
            <person name="Chaudhuri R.R."/>
            <person name="La Ragione R."/>
            <person name="Hildebrand F."/>
            <person name="Pallen M.J."/>
        </authorList>
    </citation>
    <scope>NUCLEOTIDE SEQUENCE</scope>
    <source>
        <strain evidence="4">ChiSjej1B19-7085</strain>
    </source>
</reference>
<dbReference type="SUPFAM" id="SSF51261">
    <property type="entry name" value="Duplicated hybrid motif"/>
    <property type="match status" value="1"/>
</dbReference>
<dbReference type="Proteomes" id="UP000886785">
    <property type="component" value="Unassembled WGS sequence"/>
</dbReference>
<dbReference type="PROSITE" id="PS51782">
    <property type="entry name" value="LYSM"/>
    <property type="match status" value="1"/>
</dbReference>
<proteinExistence type="predicted"/>
<dbReference type="Pfam" id="PF01476">
    <property type="entry name" value="LysM"/>
    <property type="match status" value="1"/>
</dbReference>
<dbReference type="GO" id="GO:0004222">
    <property type="term" value="F:metalloendopeptidase activity"/>
    <property type="evidence" value="ECO:0007669"/>
    <property type="project" value="TreeGrafter"/>
</dbReference>
<dbReference type="Gene3D" id="3.10.350.10">
    <property type="entry name" value="LysM domain"/>
    <property type="match status" value="1"/>
</dbReference>
<dbReference type="AlphaFoldDB" id="A0A9D1DPM3"/>
<comment type="caution">
    <text evidence="4">The sequence shown here is derived from an EMBL/GenBank/DDBJ whole genome shotgun (WGS) entry which is preliminary data.</text>
</comment>
<dbReference type="PROSITE" id="PS51109">
    <property type="entry name" value="G5"/>
    <property type="match status" value="1"/>
</dbReference>
<evidence type="ECO:0000313" key="4">
    <source>
        <dbReference type="EMBL" id="HIR56742.1"/>
    </source>
</evidence>
<reference evidence="4" key="1">
    <citation type="submission" date="2020-10" db="EMBL/GenBank/DDBJ databases">
        <authorList>
            <person name="Gilroy R."/>
        </authorList>
    </citation>
    <scope>NUCLEOTIDE SEQUENCE</scope>
    <source>
        <strain evidence="4">ChiSjej1B19-7085</strain>
    </source>
</reference>
<name>A0A9D1DPM3_9FIRM</name>
<keyword evidence="1" id="KW-0732">Signal</keyword>
<dbReference type="SMART" id="SM00257">
    <property type="entry name" value="LysM"/>
    <property type="match status" value="1"/>
</dbReference>
<dbReference type="InterPro" id="IPR050570">
    <property type="entry name" value="Cell_wall_metabolism_enzyme"/>
</dbReference>
<feature type="domain" description="LysM" evidence="3">
    <location>
        <begin position="279"/>
        <end position="323"/>
    </location>
</feature>
<dbReference type="Gene3D" id="2.70.70.10">
    <property type="entry name" value="Glucose Permease (Domain IIA)"/>
    <property type="match status" value="1"/>
</dbReference>
<evidence type="ECO:0000259" key="2">
    <source>
        <dbReference type="PROSITE" id="PS51109"/>
    </source>
</evidence>
<evidence type="ECO:0000256" key="1">
    <source>
        <dbReference type="ARBA" id="ARBA00022729"/>
    </source>
</evidence>
<protein>
    <submittedName>
        <fullName evidence="4">Peptidoglycan DD-metalloendopeptidase family protein</fullName>
    </submittedName>
</protein>
<feature type="domain" description="G5" evidence="2">
    <location>
        <begin position="330"/>
        <end position="410"/>
    </location>
</feature>
<sequence>MFLDFLYLLGIQSVRVCKRVKRRAVIFFRPIRNFLVALYRRYLSSWIERICFDLISLRGSFLREAERFRSAKKEGRRRPPVELVHFAKKGAINHRRLVCGVLNVMVPLLCIGGLVHTVAYWQNLDLGLNLVYNGQDAGVIRSETVYETAIEMFNGRMVYDGSDQSGVSITPSFELTLADGERYTAATDLCDLMIRNSDGIVEEATGLYVDGDLIGAVRSSADLNFILQNLLNTACGGDKTAKASFVQNVETITGLFPAGSIVSAETVNTILQGETPEDAVYTVQAGDTSSGIAEKFDLSLNELNEMNDGAAGDLLTVGTELMVKTQKAFLSIEVTKEETYEAAIAHSTVTERDENEYTDYSEVIQEGVDGLQECVDEVVYVDGVEVSRTAVSRTTLVEPVEERVVVGTKQRPVLSGIGTGDLIWPVPEIHRISSLFEWRWGTMHYGLDISNGNSYGKTIVAADSGTVSYVRYSNTGYGYHLEINHNNGMRTMYAHASRILVEPGQKVLKGQPIALVGSTGDSTGNHLHFEVIVNGTKVDPLGYVSP</sequence>
<dbReference type="Pfam" id="PF07501">
    <property type="entry name" value="G5"/>
    <property type="match status" value="1"/>
</dbReference>
<accession>A0A9D1DPM3</accession>
<dbReference type="InterPro" id="IPR016047">
    <property type="entry name" value="M23ase_b-sheet_dom"/>
</dbReference>
<organism evidence="4 5">
    <name type="scientific">Candidatus Gallacutalibacter pullicola</name>
    <dbReference type="NCBI Taxonomy" id="2840830"/>
    <lineage>
        <taxon>Bacteria</taxon>
        <taxon>Bacillati</taxon>
        <taxon>Bacillota</taxon>
        <taxon>Clostridia</taxon>
        <taxon>Eubacteriales</taxon>
        <taxon>Candidatus Gallacutalibacter</taxon>
    </lineage>
</organism>
<dbReference type="InterPro" id="IPR018392">
    <property type="entry name" value="LysM"/>
</dbReference>
<dbReference type="SUPFAM" id="SSF54106">
    <property type="entry name" value="LysM domain"/>
    <property type="match status" value="1"/>
</dbReference>
<dbReference type="EMBL" id="DVHF01000040">
    <property type="protein sequence ID" value="HIR56742.1"/>
    <property type="molecule type" value="Genomic_DNA"/>
</dbReference>
<dbReference type="PANTHER" id="PTHR21666:SF270">
    <property type="entry name" value="MUREIN HYDROLASE ACTIVATOR ENVC"/>
    <property type="match status" value="1"/>
</dbReference>
<dbReference type="CDD" id="cd12797">
    <property type="entry name" value="M23_peptidase"/>
    <property type="match status" value="1"/>
</dbReference>
<evidence type="ECO:0000259" key="3">
    <source>
        <dbReference type="PROSITE" id="PS51782"/>
    </source>
</evidence>
<gene>
    <name evidence="4" type="ORF">IAA54_03665</name>
</gene>
<dbReference type="SMART" id="SM01208">
    <property type="entry name" value="G5"/>
    <property type="match status" value="1"/>
</dbReference>
<dbReference type="PANTHER" id="PTHR21666">
    <property type="entry name" value="PEPTIDASE-RELATED"/>
    <property type="match status" value="1"/>
</dbReference>
<dbReference type="InterPro" id="IPR011055">
    <property type="entry name" value="Dup_hybrid_motif"/>
</dbReference>
<dbReference type="InterPro" id="IPR011098">
    <property type="entry name" value="G5_dom"/>
</dbReference>
<dbReference type="Pfam" id="PF01551">
    <property type="entry name" value="Peptidase_M23"/>
    <property type="match status" value="1"/>
</dbReference>
<dbReference type="InterPro" id="IPR036779">
    <property type="entry name" value="LysM_dom_sf"/>
</dbReference>
<dbReference type="CDD" id="cd00118">
    <property type="entry name" value="LysM"/>
    <property type="match status" value="1"/>
</dbReference>
<evidence type="ECO:0000313" key="5">
    <source>
        <dbReference type="Proteomes" id="UP000886785"/>
    </source>
</evidence>
<dbReference type="Gene3D" id="2.20.230.10">
    <property type="entry name" value="Resuscitation-promoting factor rpfb"/>
    <property type="match status" value="1"/>
</dbReference>